<reference evidence="1 2" key="1">
    <citation type="journal article" date="2011" name="J. Bacteriol.">
        <title>Draft genome sequence of Bacteroides vulgatus PC510, a strain isolated from human feces.</title>
        <authorList>
            <person name="Cuiv P.O."/>
            <person name="Klaassens E.S."/>
            <person name="Durkin A.S."/>
            <person name="Harkins D.M."/>
            <person name="Foster L."/>
            <person name="McCorrison J."/>
            <person name="Torralba M."/>
            <person name="Nelson K.E."/>
            <person name="Morrison M."/>
        </authorList>
    </citation>
    <scope>NUCLEOTIDE SEQUENCE [LARGE SCALE GENOMIC DNA]</scope>
    <source>
        <strain evidence="1 2">PC510</strain>
    </source>
</reference>
<gene>
    <name evidence="1" type="ORF">CUU_0593</name>
</gene>
<organism evidence="1 2">
    <name type="scientific">Phocaeicola vulgatus PC510</name>
    <dbReference type="NCBI Taxonomy" id="702446"/>
    <lineage>
        <taxon>Bacteria</taxon>
        <taxon>Pseudomonadati</taxon>
        <taxon>Bacteroidota</taxon>
        <taxon>Bacteroidia</taxon>
        <taxon>Bacteroidales</taxon>
        <taxon>Bacteroidaceae</taxon>
        <taxon>Phocaeicola</taxon>
    </lineage>
</organism>
<dbReference type="Proteomes" id="UP000004563">
    <property type="component" value="Unassembled WGS sequence"/>
</dbReference>
<evidence type="ECO:0000313" key="2">
    <source>
        <dbReference type="Proteomes" id="UP000004563"/>
    </source>
</evidence>
<dbReference type="AlphaFoldDB" id="D4V8D1"/>
<protein>
    <recommendedName>
        <fullName evidence="3">Response regulatory domain-containing protein</fullName>
    </recommendedName>
</protein>
<evidence type="ECO:0000313" key="1">
    <source>
        <dbReference type="EMBL" id="EFG17818.1"/>
    </source>
</evidence>
<evidence type="ECO:0008006" key="3">
    <source>
        <dbReference type="Google" id="ProtNLM"/>
    </source>
</evidence>
<dbReference type="Gene3D" id="3.40.50.2300">
    <property type="match status" value="1"/>
</dbReference>
<accession>D4V8D1</accession>
<comment type="caution">
    <text evidence="1">The sequence shown here is derived from an EMBL/GenBank/DDBJ whole genome shotgun (WGS) entry which is preliminary data.</text>
</comment>
<dbReference type="EMBL" id="ADKO01000069">
    <property type="protein sequence ID" value="EFG17818.1"/>
    <property type="molecule type" value="Genomic_DNA"/>
</dbReference>
<dbReference type="RefSeq" id="WP_005842706.1">
    <property type="nucleotide sequence ID" value="NZ_ADKO01000069.1"/>
</dbReference>
<dbReference type="CDD" id="cd00156">
    <property type="entry name" value="REC"/>
    <property type="match status" value="1"/>
</dbReference>
<proteinExistence type="predicted"/>
<sequence length="308" mass="36269">MRIDYRILWFEDNKASYNTKKDFIKDIVEDFSFNFIEPQNEIDGKNLETLDYANYDLIIADMTLSGGVTAMTLMEAIRKKSIFTEVLFYSSDGEEAVRAELAKHSIDGAYCSGRDNEDFEYKAKEVIRTLIKKTQDLTNMRGLVMAEVSELDHMMEEIIIKYFTDPHGKTIPERESLFKEIMDRFDEDYRNNLKKTDDKCSKKCIHKIRNKSIVEIVSSLFFESYKKARTIDKIIRTEGIDVENFLDNYQKEIIDIRNLLAHCESKKIDGKEVLVTKKGNEEVFDDNRFIDIRRNIIKYHKVFQNLKF</sequence>
<name>D4V8D1_PHOVU</name>